<evidence type="ECO:0000313" key="3">
    <source>
        <dbReference type="EMBL" id="OEG10565.1"/>
    </source>
</evidence>
<feature type="signal peptide" evidence="2">
    <location>
        <begin position="1"/>
        <end position="25"/>
    </location>
</feature>
<evidence type="ECO:0008006" key="5">
    <source>
        <dbReference type="Google" id="ProtNLM"/>
    </source>
</evidence>
<dbReference type="OrthoDB" id="2186202at2"/>
<feature type="chain" id="PRO_5009177322" description="Gram-positive cocci surface proteins LPxTG domain-containing protein" evidence="2">
    <location>
        <begin position="26"/>
        <end position="93"/>
    </location>
</feature>
<organism evidence="3 4">
    <name type="scientific">Enterococcus termitis</name>
    <dbReference type="NCBI Taxonomy" id="332950"/>
    <lineage>
        <taxon>Bacteria</taxon>
        <taxon>Bacillati</taxon>
        <taxon>Bacillota</taxon>
        <taxon>Bacilli</taxon>
        <taxon>Lactobacillales</taxon>
        <taxon>Enterococcaceae</taxon>
        <taxon>Enterococcus</taxon>
    </lineage>
</organism>
<keyword evidence="1" id="KW-0472">Membrane</keyword>
<keyword evidence="4" id="KW-1185">Reference proteome</keyword>
<evidence type="ECO:0000256" key="1">
    <source>
        <dbReference type="SAM" id="Phobius"/>
    </source>
</evidence>
<evidence type="ECO:0000256" key="2">
    <source>
        <dbReference type="SAM" id="SignalP"/>
    </source>
</evidence>
<keyword evidence="1" id="KW-1133">Transmembrane helix</keyword>
<proteinExistence type="predicted"/>
<name>A0A1E5GDA4_9ENTE</name>
<accession>A0A1E5GDA4</accession>
<dbReference type="EMBL" id="MIJY01000043">
    <property type="protein sequence ID" value="OEG10565.1"/>
    <property type="molecule type" value="Genomic_DNA"/>
</dbReference>
<feature type="transmembrane region" description="Helical" evidence="1">
    <location>
        <begin position="65"/>
        <end position="82"/>
    </location>
</feature>
<keyword evidence="2" id="KW-0732">Signal</keyword>
<evidence type="ECO:0000313" key="4">
    <source>
        <dbReference type="Proteomes" id="UP000095094"/>
    </source>
</evidence>
<keyword evidence="1" id="KW-0812">Transmembrane</keyword>
<gene>
    <name evidence="3" type="ORF">BCR25_08835</name>
</gene>
<dbReference type="AlphaFoldDB" id="A0A1E5GDA4"/>
<comment type="caution">
    <text evidence="3">The sequence shown here is derived from an EMBL/GenBank/DDBJ whole genome shotgun (WGS) entry which is preliminary data.</text>
</comment>
<dbReference type="Proteomes" id="UP000095094">
    <property type="component" value="Unassembled WGS sequence"/>
</dbReference>
<dbReference type="RefSeq" id="WP_069664346.1">
    <property type="nucleotide sequence ID" value="NZ_JBHUJJ010000001.1"/>
</dbReference>
<sequence length="93" mass="10491">MKKLIWSSICMLFLFVPFFGTIAQASGKTQSDITFTQGEQPKNPIIDKVISGDKQGILPHTGEQLSVYLLIIGICLLSFIYLKNKNTRKKEQE</sequence>
<dbReference type="NCBIfam" id="TIGR01167">
    <property type="entry name" value="LPXTG_anchor"/>
    <property type="match status" value="1"/>
</dbReference>
<reference evidence="4" key="1">
    <citation type="submission" date="2016-09" db="EMBL/GenBank/DDBJ databases">
        <authorList>
            <person name="Gulvik C.A."/>
        </authorList>
    </citation>
    <scope>NUCLEOTIDE SEQUENCE [LARGE SCALE GENOMIC DNA]</scope>
    <source>
        <strain evidence="4">LMG 8895</strain>
    </source>
</reference>
<protein>
    <recommendedName>
        <fullName evidence="5">Gram-positive cocci surface proteins LPxTG domain-containing protein</fullName>
    </recommendedName>
</protein>